<dbReference type="Proteomes" id="UP000824260">
    <property type="component" value="Unassembled WGS sequence"/>
</dbReference>
<dbReference type="PANTHER" id="PTHR30036:SF2">
    <property type="entry name" value="D-GALACTOSE_METHYL-GALACTOSIDE BINDING PERIPLASMIC PROTEIN MGLB"/>
    <property type="match status" value="1"/>
</dbReference>
<evidence type="ECO:0000313" key="11">
    <source>
        <dbReference type="EMBL" id="HIQ82295.1"/>
    </source>
</evidence>
<dbReference type="GO" id="GO:0030288">
    <property type="term" value="C:outer membrane-bounded periplasmic space"/>
    <property type="evidence" value="ECO:0007669"/>
    <property type="project" value="TreeGrafter"/>
</dbReference>
<comment type="caution">
    <text evidence="11">The sequence shown here is derived from an EMBL/GenBank/DDBJ whole genome shotgun (WGS) entry which is preliminary data.</text>
</comment>
<accession>A0A9D1CX91</accession>
<feature type="domain" description="Periplasmic binding protein" evidence="10">
    <location>
        <begin position="61"/>
        <end position="333"/>
    </location>
</feature>
<evidence type="ECO:0000259" key="10">
    <source>
        <dbReference type="Pfam" id="PF13407"/>
    </source>
</evidence>
<evidence type="ECO:0000313" key="12">
    <source>
        <dbReference type="Proteomes" id="UP000824260"/>
    </source>
</evidence>
<reference evidence="11" key="1">
    <citation type="submission" date="2020-10" db="EMBL/GenBank/DDBJ databases">
        <authorList>
            <person name="Gilroy R."/>
        </authorList>
    </citation>
    <scope>NUCLEOTIDE SEQUENCE</scope>
    <source>
        <strain evidence="11">ChiSjej6B24-2974</strain>
    </source>
</reference>
<name>A0A9D1CX91_9FIRM</name>
<keyword evidence="4" id="KW-0479">Metal-binding</keyword>
<dbReference type="InterPro" id="IPR025997">
    <property type="entry name" value="SBP_2_dom"/>
</dbReference>
<dbReference type="Gene3D" id="3.40.50.2300">
    <property type="match status" value="2"/>
</dbReference>
<evidence type="ECO:0000256" key="8">
    <source>
        <dbReference type="ARBA" id="ARBA00034323"/>
    </source>
</evidence>
<dbReference type="EMBL" id="DVFZ01000044">
    <property type="protein sequence ID" value="HIQ82295.1"/>
    <property type="molecule type" value="Genomic_DNA"/>
</dbReference>
<evidence type="ECO:0000256" key="4">
    <source>
        <dbReference type="ARBA" id="ARBA00022723"/>
    </source>
</evidence>
<dbReference type="InterPro" id="IPR044085">
    <property type="entry name" value="MglB-like_PBP1"/>
</dbReference>
<dbReference type="CDD" id="cd01539">
    <property type="entry name" value="PBP1_GGBP"/>
    <property type="match status" value="1"/>
</dbReference>
<organism evidence="11 12">
    <name type="scientific">Candidatus Pullichristensenella stercorigallinarum</name>
    <dbReference type="NCBI Taxonomy" id="2840909"/>
    <lineage>
        <taxon>Bacteria</taxon>
        <taxon>Bacillati</taxon>
        <taxon>Bacillota</taxon>
        <taxon>Clostridia</taxon>
        <taxon>Candidatus Pullichristensenella</taxon>
    </lineage>
</organism>
<evidence type="ECO:0000256" key="9">
    <source>
        <dbReference type="ARBA" id="ARBA00034344"/>
    </source>
</evidence>
<keyword evidence="6" id="KW-0574">Periplasm</keyword>
<evidence type="ECO:0000256" key="5">
    <source>
        <dbReference type="ARBA" id="ARBA00022729"/>
    </source>
</evidence>
<gene>
    <name evidence="11" type="ORF">IAA52_04255</name>
</gene>
<protein>
    <recommendedName>
        <fullName evidence="9">D-galactose/methyl-galactoside binding periplasmic protein MglB</fullName>
    </recommendedName>
</protein>
<keyword evidence="7" id="KW-0106">Calcium</keyword>
<dbReference type="PANTHER" id="PTHR30036">
    <property type="entry name" value="D-XYLOSE-BINDING PERIPLASMIC PROTEIN"/>
    <property type="match status" value="1"/>
</dbReference>
<keyword evidence="5" id="KW-0732">Signal</keyword>
<dbReference type="InterPro" id="IPR028082">
    <property type="entry name" value="Peripla_BP_I"/>
</dbReference>
<evidence type="ECO:0000256" key="1">
    <source>
        <dbReference type="ARBA" id="ARBA00004196"/>
    </source>
</evidence>
<dbReference type="SUPFAM" id="SSF53822">
    <property type="entry name" value="Periplasmic binding protein-like I"/>
    <property type="match status" value="1"/>
</dbReference>
<evidence type="ECO:0000256" key="7">
    <source>
        <dbReference type="ARBA" id="ARBA00022837"/>
    </source>
</evidence>
<keyword evidence="3" id="KW-0762">Sugar transport</keyword>
<sequence>MLRWLYTGGRVSGLQYVARQYNKEEPPMKKLLVLALALILALGCVSALAEEELPESLNIQVLVWKYDDTYGSTVRAAMEKWAAYYSEEMGIDIQLTMYDAADDIGKQIEQATMICSQGCDFVIINLAEVSNGAALTTMFQEAGIPFLFYNKQPAEATVQEVLVDTGTIFIGTLARQAGDMQGQILYDLYTADNSIDRNGDGKLQYVMLMGEPQNDEAIARSQYSVETAEELGLEMEQIGETLVCNWDQAQAQEAINAVWAAEGDNIEVIFANNDQMALGAIAALNGYGYNTGNEGDPSVVVLGVDAIDAALVSIENGGMTGTVLQDGDAMGQANILCAINGALGRDWLDGTDYEYTDDPYHCIRIPYAMITAETLAEDAAAE</sequence>
<dbReference type="InterPro" id="IPR050555">
    <property type="entry name" value="Bact_Solute-Bind_Prot2"/>
</dbReference>
<dbReference type="GO" id="GO:0030246">
    <property type="term" value="F:carbohydrate binding"/>
    <property type="evidence" value="ECO:0007669"/>
    <property type="project" value="InterPro"/>
</dbReference>
<evidence type="ECO:0000256" key="3">
    <source>
        <dbReference type="ARBA" id="ARBA00022597"/>
    </source>
</evidence>
<reference evidence="11" key="2">
    <citation type="journal article" date="2021" name="PeerJ">
        <title>Extensive microbial diversity within the chicken gut microbiome revealed by metagenomics and culture.</title>
        <authorList>
            <person name="Gilroy R."/>
            <person name="Ravi A."/>
            <person name="Getino M."/>
            <person name="Pursley I."/>
            <person name="Horton D.L."/>
            <person name="Alikhan N.F."/>
            <person name="Baker D."/>
            <person name="Gharbi K."/>
            <person name="Hall N."/>
            <person name="Watson M."/>
            <person name="Adriaenssens E.M."/>
            <person name="Foster-Nyarko E."/>
            <person name="Jarju S."/>
            <person name="Secka A."/>
            <person name="Antonio M."/>
            <person name="Oren A."/>
            <person name="Chaudhuri R.R."/>
            <person name="La Ragione R."/>
            <person name="Hildebrand F."/>
            <person name="Pallen M.J."/>
        </authorList>
    </citation>
    <scope>NUCLEOTIDE SEQUENCE</scope>
    <source>
        <strain evidence="11">ChiSjej6B24-2974</strain>
    </source>
</reference>
<keyword evidence="2" id="KW-0813">Transport</keyword>
<evidence type="ECO:0000256" key="2">
    <source>
        <dbReference type="ARBA" id="ARBA00022448"/>
    </source>
</evidence>
<evidence type="ECO:0000256" key="6">
    <source>
        <dbReference type="ARBA" id="ARBA00022764"/>
    </source>
</evidence>
<proteinExistence type="predicted"/>
<comment type="subunit">
    <text evidence="8">The ABC transporter complex is composed of one ATP-binding protein (MglA), two transmembrane proteins (MglC) and a solute-binding protein (MglB).</text>
</comment>
<comment type="subcellular location">
    <subcellularLocation>
        <location evidence="1">Cell envelope</location>
    </subcellularLocation>
</comment>
<dbReference type="Pfam" id="PF13407">
    <property type="entry name" value="Peripla_BP_4"/>
    <property type="match status" value="1"/>
</dbReference>
<dbReference type="AlphaFoldDB" id="A0A9D1CX91"/>
<dbReference type="GO" id="GO:0046872">
    <property type="term" value="F:metal ion binding"/>
    <property type="evidence" value="ECO:0007669"/>
    <property type="project" value="UniProtKB-KW"/>
</dbReference>